<dbReference type="EMBL" id="BACD03000004">
    <property type="protein sequence ID" value="GAO46472.1"/>
    <property type="molecule type" value="Genomic_DNA"/>
</dbReference>
<comment type="caution">
    <text evidence="7">The sequence shown here is derived from an EMBL/GenBank/DDBJ whole genome shotgun (WGS) entry which is preliminary data.</text>
</comment>
<accession>A0A0E9N9B1</accession>
<keyword evidence="3" id="KW-0539">Nucleus</keyword>
<feature type="region of interest" description="Disordered" evidence="5">
    <location>
        <begin position="465"/>
        <end position="489"/>
    </location>
</feature>
<dbReference type="OMA" id="MNLPRFK"/>
<dbReference type="GO" id="GO:0034511">
    <property type="term" value="F:U3 snoRNA binding"/>
    <property type="evidence" value="ECO:0007669"/>
    <property type="project" value="TreeGrafter"/>
</dbReference>
<evidence type="ECO:0000256" key="3">
    <source>
        <dbReference type="ARBA" id="ARBA00023242"/>
    </source>
</evidence>
<feature type="compositionally biased region" description="Acidic residues" evidence="5">
    <location>
        <begin position="328"/>
        <end position="350"/>
    </location>
</feature>
<sequence length="779" mass="88043">MAGAESGGHHHRTSLKSKKPFKSRHSSKSSVKDKLKGKVERPTDGAKPKKHTSTKADRRNAAKQVQAKKREETIRNNRIFDGRRGAPRIVAIVPLCADVDGVTVVKNLNASIEQDVEVKEGLVNVQAERFKQKLQYIVVDRDYVSIVDACKAADFTVFILSANQEVDEFGELCLRSIQSQGISNVVTVVQHLDTVDGIKTKADVKKSLLSFISYFFPTEEKVHAIDSAAEALNVVRALCTQHPSGINWRENRSYVLAESVTYEEEGNNVVVEGIVRGKGLNVDRLVHIQGWGDYQIEKICSVPEENKKGRGMDVDMEEANNVLAVPTEEQDSTEALAPEEEDDEEMEMDSGVEGAAQPKGVRLDDHYYFDKEEEPVKNIKLPKGTSKYQAEWITEEGSDAESSDEEDEDDEEMDNGEEEDEGFDEPRRGISFATQSEYAPTEFGDDEMHVDLDPEEEMAQLEAYRQAQRERSDDLEFPDEVEAPPDMPASERFKKYRGMKSFRTSPWDADESDPNAPAEWKRLARFENYKATKNRVIKQGQFGGVAAGTRVQIYLRDCPREIAEKYDGSKPFLLTSLLQYEHKTTVLNFQVTPNTEYNEPIKAKDPLILQCGARRYVVKPLYSQFGNSSNNVAKFERYLHPGRTSVATVIGPAVFGNVPVLLLRETPNGLKLVASGSFLDTDHRRVIAKRIVLTGIPYKIHKRVVTIRYMFFSDHDVNWFKAIQLFTKYGKTGYIKESLGTHGYFKATFDAKINQQDTIGMSLYKRVFPRMVENWRAEA</sequence>
<name>A0A0E9N9B1_SAICN</name>
<feature type="region of interest" description="Disordered" evidence="5">
    <location>
        <begin position="326"/>
        <end position="361"/>
    </location>
</feature>
<feature type="region of interest" description="Disordered" evidence="5">
    <location>
        <begin position="1"/>
        <end position="76"/>
    </location>
</feature>
<feature type="region of interest" description="Disordered" evidence="5">
    <location>
        <begin position="394"/>
        <end position="429"/>
    </location>
</feature>
<evidence type="ECO:0000256" key="1">
    <source>
        <dbReference type="ARBA" id="ARBA00004604"/>
    </source>
</evidence>
<proteinExistence type="inferred from homology"/>
<feature type="compositionally biased region" description="Acidic residues" evidence="5">
    <location>
        <begin position="394"/>
        <end position="423"/>
    </location>
</feature>
<dbReference type="PANTHER" id="PTHR12858">
    <property type="entry name" value="RIBOSOME BIOGENESIS PROTEIN"/>
    <property type="match status" value="1"/>
</dbReference>
<dbReference type="Pfam" id="PF04950">
    <property type="entry name" value="RIBIOP_C"/>
    <property type="match status" value="1"/>
</dbReference>
<organism evidence="7 8">
    <name type="scientific">Saitoella complicata (strain BCRC 22490 / CBS 7301 / JCM 7358 / NBRC 10748 / NRRL Y-17804)</name>
    <dbReference type="NCBI Taxonomy" id="698492"/>
    <lineage>
        <taxon>Eukaryota</taxon>
        <taxon>Fungi</taxon>
        <taxon>Dikarya</taxon>
        <taxon>Ascomycota</taxon>
        <taxon>Taphrinomycotina</taxon>
        <taxon>Taphrinomycotina incertae sedis</taxon>
        <taxon>Saitoella</taxon>
    </lineage>
</organism>
<evidence type="ECO:0000313" key="7">
    <source>
        <dbReference type="EMBL" id="GAO46472.1"/>
    </source>
</evidence>
<dbReference type="GO" id="GO:0005730">
    <property type="term" value="C:nucleolus"/>
    <property type="evidence" value="ECO:0007669"/>
    <property type="project" value="UniProtKB-SubCell"/>
</dbReference>
<evidence type="ECO:0000256" key="5">
    <source>
        <dbReference type="SAM" id="MobiDB-lite"/>
    </source>
</evidence>
<reference evidence="7 8" key="1">
    <citation type="journal article" date="2011" name="J. Gen. Appl. Microbiol.">
        <title>Draft genome sequencing of the enigmatic yeast Saitoella complicata.</title>
        <authorList>
            <person name="Nishida H."/>
            <person name="Hamamoto M."/>
            <person name="Sugiyama J."/>
        </authorList>
    </citation>
    <scope>NUCLEOTIDE SEQUENCE [LARGE SCALE GENOMIC DNA]</scope>
    <source>
        <strain evidence="7 8">NRRL Y-17804</strain>
    </source>
</reference>
<dbReference type="GO" id="GO:0005525">
    <property type="term" value="F:GTP binding"/>
    <property type="evidence" value="ECO:0007669"/>
    <property type="project" value="TreeGrafter"/>
</dbReference>
<comment type="subcellular location">
    <subcellularLocation>
        <location evidence="1">Nucleus</location>
        <location evidence="1">Nucleolus</location>
    </subcellularLocation>
</comment>
<dbReference type="Pfam" id="PF22298">
    <property type="entry name" value="Tsr1_G-like"/>
    <property type="match status" value="1"/>
</dbReference>
<dbReference type="GO" id="GO:0030688">
    <property type="term" value="C:preribosome, small subunit precursor"/>
    <property type="evidence" value="ECO:0007669"/>
    <property type="project" value="TreeGrafter"/>
</dbReference>
<dbReference type="Pfam" id="PF08142">
    <property type="entry name" value="AARP2CN"/>
    <property type="match status" value="1"/>
</dbReference>
<dbReference type="SMART" id="SM01362">
    <property type="entry name" value="DUF663"/>
    <property type="match status" value="1"/>
</dbReference>
<comment type="similarity">
    <text evidence="4">Belongs to the TRAFAC class translation factor GTPase superfamily. Bms1-like GTPase family. TSR1 subfamily.</text>
</comment>
<dbReference type="InterPro" id="IPR007034">
    <property type="entry name" value="BMS1_TSR1_C"/>
</dbReference>
<reference evidence="7 8" key="2">
    <citation type="journal article" date="2014" name="J. Gen. Appl. Microbiol.">
        <title>The early diverging ascomycetous budding yeast Saitoella complicata has three histone deacetylases belonging to the Clr6, Hos2, and Rpd3 lineages.</title>
        <authorList>
            <person name="Nishida H."/>
            <person name="Matsumoto T."/>
            <person name="Kondo S."/>
            <person name="Hamamoto M."/>
            <person name="Yoshikawa H."/>
        </authorList>
    </citation>
    <scope>NUCLEOTIDE SEQUENCE [LARGE SCALE GENOMIC DNA]</scope>
    <source>
        <strain evidence="7 8">NRRL Y-17804</strain>
    </source>
</reference>
<dbReference type="SMART" id="SM00785">
    <property type="entry name" value="AARP2CN"/>
    <property type="match status" value="1"/>
</dbReference>
<keyword evidence="2" id="KW-0690">Ribosome biogenesis</keyword>
<keyword evidence="8" id="KW-1185">Reference proteome</keyword>
<reference evidence="7 8" key="3">
    <citation type="journal article" date="2015" name="Genome Announc.">
        <title>Draft Genome Sequence of the Archiascomycetous Yeast Saitoella complicata.</title>
        <authorList>
            <person name="Yamauchi K."/>
            <person name="Kondo S."/>
            <person name="Hamamoto M."/>
            <person name="Takahashi Y."/>
            <person name="Ogura Y."/>
            <person name="Hayashi T."/>
            <person name="Nishida H."/>
        </authorList>
    </citation>
    <scope>NUCLEOTIDE SEQUENCE [LARGE SCALE GENOMIC DNA]</scope>
    <source>
        <strain evidence="7 8">NRRL Y-17804</strain>
    </source>
</reference>
<gene>
    <name evidence="7" type="ORF">G7K_0703-t1</name>
</gene>
<evidence type="ECO:0000256" key="4">
    <source>
        <dbReference type="ARBA" id="ARBA00038288"/>
    </source>
</evidence>
<dbReference type="PANTHER" id="PTHR12858:SF1">
    <property type="entry name" value="PRE-RRNA-PROCESSING PROTEIN TSR1 HOMOLOG"/>
    <property type="match status" value="1"/>
</dbReference>
<dbReference type="STRING" id="698492.A0A0E9N9B1"/>
<evidence type="ECO:0000259" key="6">
    <source>
        <dbReference type="PROSITE" id="PS51714"/>
    </source>
</evidence>
<dbReference type="InterPro" id="IPR039761">
    <property type="entry name" value="Bms1/Tsr1"/>
</dbReference>
<dbReference type="InterPro" id="IPR030387">
    <property type="entry name" value="G_Bms1/Tsr1_dom"/>
</dbReference>
<dbReference type="PROSITE" id="PS51714">
    <property type="entry name" value="G_BMS1"/>
    <property type="match status" value="1"/>
</dbReference>
<feature type="domain" description="Bms1-type G" evidence="6">
    <location>
        <begin position="86"/>
        <end position="244"/>
    </location>
</feature>
<evidence type="ECO:0000313" key="8">
    <source>
        <dbReference type="Proteomes" id="UP000033140"/>
    </source>
</evidence>
<protein>
    <recommendedName>
        <fullName evidence="6">Bms1-type G domain-containing protein</fullName>
    </recommendedName>
</protein>
<dbReference type="OrthoDB" id="119302at2759"/>
<dbReference type="GO" id="GO:0000479">
    <property type="term" value="P:endonucleolytic cleavage of tricistronic rRNA transcript (SSU-rRNA, 5.8S rRNA, LSU-rRNA)"/>
    <property type="evidence" value="ECO:0007669"/>
    <property type="project" value="TreeGrafter"/>
</dbReference>
<dbReference type="GO" id="GO:0003924">
    <property type="term" value="F:GTPase activity"/>
    <property type="evidence" value="ECO:0007669"/>
    <property type="project" value="TreeGrafter"/>
</dbReference>
<dbReference type="GO" id="GO:0000462">
    <property type="term" value="P:maturation of SSU-rRNA from tricistronic rRNA transcript (SSU-rRNA, 5.8S rRNA, LSU-rRNA)"/>
    <property type="evidence" value="ECO:0007669"/>
    <property type="project" value="TreeGrafter"/>
</dbReference>
<evidence type="ECO:0000256" key="2">
    <source>
        <dbReference type="ARBA" id="ARBA00022517"/>
    </source>
</evidence>
<dbReference type="RefSeq" id="XP_019027667.1">
    <property type="nucleotide sequence ID" value="XM_019168246.1"/>
</dbReference>
<dbReference type="Proteomes" id="UP000033140">
    <property type="component" value="Unassembled WGS sequence"/>
</dbReference>
<feature type="compositionally biased region" description="Basic and acidic residues" evidence="5">
    <location>
        <begin position="30"/>
        <end position="47"/>
    </location>
</feature>
<feature type="compositionally biased region" description="Basic residues" evidence="5">
    <location>
        <begin position="9"/>
        <end position="27"/>
    </location>
</feature>
<dbReference type="InterPro" id="IPR012948">
    <property type="entry name" value="AARP2CN"/>
</dbReference>
<dbReference type="AlphaFoldDB" id="A0A0E9N9B1"/>